<feature type="transmembrane region" description="Helical" evidence="2">
    <location>
        <begin position="256"/>
        <end position="279"/>
    </location>
</feature>
<keyword evidence="5" id="KW-1185">Reference proteome</keyword>
<feature type="transmembrane region" description="Helical" evidence="2">
    <location>
        <begin position="414"/>
        <end position="431"/>
    </location>
</feature>
<dbReference type="AlphaFoldDB" id="A0AAE3GAZ3"/>
<keyword evidence="2" id="KW-0472">Membrane</keyword>
<keyword evidence="2" id="KW-1133">Transmembrane helix</keyword>
<feature type="domain" description="YdbS-like PH" evidence="3">
    <location>
        <begin position="83"/>
        <end position="163"/>
    </location>
</feature>
<evidence type="ECO:0000313" key="4">
    <source>
        <dbReference type="EMBL" id="MCP2164957.1"/>
    </source>
</evidence>
<dbReference type="InterPro" id="IPR005182">
    <property type="entry name" value="YdbS-like_PH"/>
</dbReference>
<dbReference type="EMBL" id="JAMTCK010000004">
    <property type="protein sequence ID" value="MCP2164957.1"/>
    <property type="molecule type" value="Genomic_DNA"/>
</dbReference>
<feature type="transmembrane region" description="Helical" evidence="2">
    <location>
        <begin position="388"/>
        <end position="408"/>
    </location>
</feature>
<dbReference type="Proteomes" id="UP001206128">
    <property type="component" value="Unassembled WGS sequence"/>
</dbReference>
<reference evidence="4" key="1">
    <citation type="submission" date="2022-06" db="EMBL/GenBank/DDBJ databases">
        <title>Genomic Encyclopedia of Archaeal and Bacterial Type Strains, Phase II (KMG-II): from individual species to whole genera.</title>
        <authorList>
            <person name="Goeker M."/>
        </authorList>
    </citation>
    <scope>NUCLEOTIDE SEQUENCE</scope>
    <source>
        <strain evidence="4">DSM 43935</strain>
    </source>
</reference>
<dbReference type="Pfam" id="PF03703">
    <property type="entry name" value="bPH_2"/>
    <property type="match status" value="2"/>
</dbReference>
<accession>A0AAE3GAZ3</accession>
<dbReference type="RefSeq" id="WP_253769314.1">
    <property type="nucleotide sequence ID" value="NZ_JAMTCK010000004.1"/>
</dbReference>
<feature type="region of interest" description="Disordered" evidence="1">
    <location>
        <begin position="166"/>
        <end position="192"/>
    </location>
</feature>
<keyword evidence="2" id="KW-0812">Transmembrane</keyword>
<evidence type="ECO:0000256" key="2">
    <source>
        <dbReference type="SAM" id="Phobius"/>
    </source>
</evidence>
<feature type="transmembrane region" description="Helical" evidence="2">
    <location>
        <begin position="207"/>
        <end position="229"/>
    </location>
</feature>
<organism evidence="4 5">
    <name type="scientific">Goodfellowiella coeruleoviolacea</name>
    <dbReference type="NCBI Taxonomy" id="334858"/>
    <lineage>
        <taxon>Bacteria</taxon>
        <taxon>Bacillati</taxon>
        <taxon>Actinomycetota</taxon>
        <taxon>Actinomycetes</taxon>
        <taxon>Pseudonocardiales</taxon>
        <taxon>Pseudonocardiaceae</taxon>
        <taxon>Goodfellowiella</taxon>
    </lineage>
</organism>
<proteinExistence type="predicted"/>
<dbReference type="InterPro" id="IPR014529">
    <property type="entry name" value="UCP026631"/>
</dbReference>
<evidence type="ECO:0000256" key="1">
    <source>
        <dbReference type="SAM" id="MobiDB-lite"/>
    </source>
</evidence>
<dbReference type="PANTHER" id="PTHR34473:SF2">
    <property type="entry name" value="UPF0699 TRANSMEMBRANE PROTEIN YDBT"/>
    <property type="match status" value="1"/>
</dbReference>
<feature type="domain" description="YdbS-like PH" evidence="3">
    <location>
        <begin position="434"/>
        <end position="508"/>
    </location>
</feature>
<feature type="transmembrane region" description="Helical" evidence="2">
    <location>
        <begin position="65"/>
        <end position="84"/>
    </location>
</feature>
<feature type="transmembrane region" description="Helical" evidence="2">
    <location>
        <begin position="36"/>
        <end position="59"/>
    </location>
</feature>
<evidence type="ECO:0000313" key="5">
    <source>
        <dbReference type="Proteomes" id="UP001206128"/>
    </source>
</evidence>
<evidence type="ECO:0000259" key="3">
    <source>
        <dbReference type="Pfam" id="PF03703"/>
    </source>
</evidence>
<protein>
    <submittedName>
        <fullName evidence="4">Membrane protein</fullName>
    </submittedName>
</protein>
<comment type="caution">
    <text evidence="4">The sequence shown here is derived from an EMBL/GenBank/DDBJ whole genome shotgun (WGS) entry which is preliminary data.</text>
</comment>
<gene>
    <name evidence="4" type="ORF">LX83_001806</name>
</gene>
<name>A0AAE3GAZ3_9PSEU</name>
<feature type="region of interest" description="Disordered" evidence="1">
    <location>
        <begin position="524"/>
        <end position="548"/>
    </location>
</feature>
<dbReference type="PANTHER" id="PTHR34473">
    <property type="entry name" value="UPF0699 TRANSMEMBRANE PROTEIN YDBS"/>
    <property type="match status" value="1"/>
</dbReference>
<dbReference type="PIRSF" id="PIRSF026631">
    <property type="entry name" value="UCP026631"/>
    <property type="match status" value="1"/>
</dbReference>
<sequence>MSAPEHTPPTGLDLPAAPPLVEHPEVEWRRLDPRMLVVTPLNSLISLLPVLVGVVLFSSGDWGRLAFGAALVVLVVAAGVVRWLTTRYRITDDQVELHTGWLVRKRLATPRERIRTVDLTAKPAHRLFGLSTVRVGTGRQALGSEAATLALDAVTSAEAERLRQVLLRRPTSARDTPGAPDSPDTPNAPVPPPATVLAAFSPAWLRYAPLSTSGLAAAGALFTTALNLADDLRINLDEVARVRAAVRWLVESPLPVIITTLAGAALVLVLVCSMLVYLVQFWGHRLTREADNTIRARRGLLTTRSVSVKEHQLRGVEVSEPLLVRAGRGARVAAVTTGLGRTGESSLLLPPVPRALAQRVAAAVLRLPTAPTSAPLTRHPRRALARRLVRAVTPVPVLAAALWAAHALAWLPAWPARLALVAVLPAVLLAVDRYRALGHALTDEYLVSRANSVVRRTVALRRTGIIGWRVSQSWFQRRAGLLTLMATTAAGHGGYEVQDVGQTRGLALADAAVPGLLTPFLVPVTGPHQGQDPGEPAGDDQPVRRSAG</sequence>